<name>L8WSH4_THACA</name>
<proteinExistence type="predicted"/>
<gene>
    <name evidence="1" type="ORF">AG1IA_06218</name>
</gene>
<accession>L8WSH4</accession>
<protein>
    <submittedName>
        <fullName evidence="1">Uncharacterized protein</fullName>
    </submittedName>
</protein>
<evidence type="ECO:0000313" key="1">
    <source>
        <dbReference type="EMBL" id="ELU39747.1"/>
    </source>
</evidence>
<comment type="caution">
    <text evidence="1">The sequence shown here is derived from an EMBL/GenBank/DDBJ whole genome shotgun (WGS) entry which is preliminary data.</text>
</comment>
<dbReference type="EMBL" id="AFRT01001634">
    <property type="protein sequence ID" value="ELU39747.1"/>
    <property type="molecule type" value="Genomic_DNA"/>
</dbReference>
<dbReference type="Proteomes" id="UP000011668">
    <property type="component" value="Unassembled WGS sequence"/>
</dbReference>
<dbReference type="AlphaFoldDB" id="L8WSH4"/>
<dbReference type="HOGENOM" id="CLU_3126054_0_0_1"/>
<evidence type="ECO:0000313" key="2">
    <source>
        <dbReference type="Proteomes" id="UP000011668"/>
    </source>
</evidence>
<organism evidence="1 2">
    <name type="scientific">Thanatephorus cucumeris (strain AG1-IA)</name>
    <name type="common">Rice sheath blight fungus</name>
    <name type="synonym">Rhizoctonia solani</name>
    <dbReference type="NCBI Taxonomy" id="983506"/>
    <lineage>
        <taxon>Eukaryota</taxon>
        <taxon>Fungi</taxon>
        <taxon>Dikarya</taxon>
        <taxon>Basidiomycota</taxon>
        <taxon>Agaricomycotina</taxon>
        <taxon>Agaricomycetes</taxon>
        <taxon>Cantharellales</taxon>
        <taxon>Ceratobasidiaceae</taxon>
        <taxon>Rhizoctonia</taxon>
        <taxon>Rhizoctonia solani AG-1</taxon>
    </lineage>
</organism>
<keyword evidence="2" id="KW-1185">Reference proteome</keyword>
<reference evidence="1 2" key="1">
    <citation type="journal article" date="2013" name="Nat. Commun.">
        <title>The evolution and pathogenic mechanisms of the rice sheath blight pathogen.</title>
        <authorList>
            <person name="Zheng A."/>
            <person name="Lin R."/>
            <person name="Xu L."/>
            <person name="Qin P."/>
            <person name="Tang C."/>
            <person name="Ai P."/>
            <person name="Zhang D."/>
            <person name="Liu Y."/>
            <person name="Sun Z."/>
            <person name="Feng H."/>
            <person name="Wang Y."/>
            <person name="Chen Y."/>
            <person name="Liang X."/>
            <person name="Fu R."/>
            <person name="Li Q."/>
            <person name="Zhang J."/>
            <person name="Yu X."/>
            <person name="Xie Z."/>
            <person name="Ding L."/>
            <person name="Guan P."/>
            <person name="Tang J."/>
            <person name="Liang Y."/>
            <person name="Wang S."/>
            <person name="Deng Q."/>
            <person name="Li S."/>
            <person name="Zhu J."/>
            <person name="Wang L."/>
            <person name="Liu H."/>
            <person name="Li P."/>
        </authorList>
    </citation>
    <scope>NUCLEOTIDE SEQUENCE [LARGE SCALE GENOMIC DNA]</scope>
    <source>
        <strain evidence="2">AG-1 IA</strain>
    </source>
</reference>
<sequence length="50" mass="5795">MEFTRNSQQPMPVPETAVTLFTPFPRLCTARKPSEMRLSHDSFSPLNIRM</sequence>